<protein>
    <submittedName>
        <fullName evidence="1">Uncharacterized protein</fullName>
    </submittedName>
</protein>
<sequence length="209" mass="22652">MSIPVPTTSAVVLWWIPVGAGGHVVRRTSRWWELADAAVARRPPRRLFHAALEVHLDGRRFAIEMAPAWGCPPGADRGVVRTGPVGLRVLGRWRLFRYEVRCWPNGTIPDLRWAEGGSTTLTTNAKVARALVERVRDVPDLVWGRTVDATGDMWNSNSLVSWLMSTTGLDPTGVRPPDGGRAPGWRAGTAVAAAATSATRTVAGSDSTR</sequence>
<reference evidence="1 2" key="1">
    <citation type="submission" date="2018-11" db="EMBL/GenBank/DDBJ databases">
        <title>Sequencing the genomes of 1000 actinobacteria strains.</title>
        <authorList>
            <person name="Klenk H.-P."/>
        </authorList>
    </citation>
    <scope>NUCLEOTIDE SEQUENCE [LARGE SCALE GENOMIC DNA]</scope>
    <source>
        <strain evidence="1 2">DSM 13521</strain>
    </source>
</reference>
<dbReference type="Proteomes" id="UP000275356">
    <property type="component" value="Unassembled WGS sequence"/>
</dbReference>
<dbReference type="EMBL" id="RKHQ01000002">
    <property type="protein sequence ID" value="ROR93497.1"/>
    <property type="molecule type" value="Genomic_DNA"/>
</dbReference>
<accession>A0A3N2D159</accession>
<dbReference type="AlphaFoldDB" id="A0A3N2D159"/>
<comment type="caution">
    <text evidence="1">The sequence shown here is derived from an EMBL/GenBank/DDBJ whole genome shotgun (WGS) entry which is preliminary data.</text>
</comment>
<name>A0A3N2D159_9MICO</name>
<dbReference type="RefSeq" id="WP_211339235.1">
    <property type="nucleotide sequence ID" value="NZ_RKHQ01000002.1"/>
</dbReference>
<organism evidence="1 2">
    <name type="scientific">Salana multivorans</name>
    <dbReference type="NCBI Taxonomy" id="120377"/>
    <lineage>
        <taxon>Bacteria</taxon>
        <taxon>Bacillati</taxon>
        <taxon>Actinomycetota</taxon>
        <taxon>Actinomycetes</taxon>
        <taxon>Micrococcales</taxon>
        <taxon>Beutenbergiaceae</taxon>
        <taxon>Salana</taxon>
    </lineage>
</organism>
<keyword evidence="2" id="KW-1185">Reference proteome</keyword>
<evidence type="ECO:0000313" key="2">
    <source>
        <dbReference type="Proteomes" id="UP000275356"/>
    </source>
</evidence>
<proteinExistence type="predicted"/>
<gene>
    <name evidence="1" type="ORF">EDD28_2912</name>
</gene>
<evidence type="ECO:0000313" key="1">
    <source>
        <dbReference type="EMBL" id="ROR93497.1"/>
    </source>
</evidence>